<dbReference type="GeneID" id="14910614"/>
<dbReference type="FunFam" id="1.10.20.10:FF:000006">
    <property type="entry name" value="Nuclear transcription factor Y subunit gamma"/>
    <property type="match status" value="1"/>
</dbReference>
<keyword evidence="5" id="KW-0804">Transcription</keyword>
<dbReference type="InterPro" id="IPR017441">
    <property type="entry name" value="Protein_kinase_ATP_BS"/>
</dbReference>
<name>G0QK34_ICHMU</name>
<dbReference type="Gene3D" id="1.10.510.10">
    <property type="entry name" value="Transferase(Phosphotransferase) domain 1"/>
    <property type="match status" value="1"/>
</dbReference>
<dbReference type="PANTHER" id="PTHR10252">
    <property type="entry name" value="HISTONE-LIKE TRANSCRIPTION FACTOR CCAAT-RELATED"/>
    <property type="match status" value="1"/>
</dbReference>
<dbReference type="AlphaFoldDB" id="G0QK34"/>
<keyword evidence="10" id="KW-0808">Transferase</keyword>
<dbReference type="CDD" id="cd22908">
    <property type="entry name" value="HFD_NFYC-like"/>
    <property type="match status" value="1"/>
</dbReference>
<keyword evidence="4" id="KW-0010">Activator</keyword>
<dbReference type="EMBL" id="GL983123">
    <property type="protein sequence ID" value="EGR34425.1"/>
    <property type="molecule type" value="Genomic_DNA"/>
</dbReference>
<dbReference type="EC" id="2.4.1.69" evidence="10"/>
<comment type="similarity">
    <text evidence="7">Belongs to the NFYC/HAP5 subunit family.</text>
</comment>
<keyword evidence="8" id="KW-0067">ATP-binding</keyword>
<evidence type="ECO:0000313" key="10">
    <source>
        <dbReference type="EMBL" id="EGR34425.1"/>
    </source>
</evidence>
<dbReference type="EC" id="2.7.7.7" evidence="10"/>
<dbReference type="GO" id="GO:0003887">
    <property type="term" value="F:DNA-directed DNA polymerase activity"/>
    <property type="evidence" value="ECO:0007669"/>
    <property type="project" value="UniProtKB-EC"/>
</dbReference>
<dbReference type="GO" id="GO:0046982">
    <property type="term" value="F:protein heterodimerization activity"/>
    <property type="evidence" value="ECO:0007669"/>
    <property type="project" value="InterPro"/>
</dbReference>
<feature type="non-terminal residue" evidence="10">
    <location>
        <position position="512"/>
    </location>
</feature>
<dbReference type="InterPro" id="IPR007125">
    <property type="entry name" value="H2A/H2B/H3"/>
</dbReference>
<evidence type="ECO:0000256" key="1">
    <source>
        <dbReference type="ARBA" id="ARBA00004123"/>
    </source>
</evidence>
<sequence length="512" mass="60630">LQQQIKGLKLQSVRNYNCNQKMILIDQQLVQQQIINPNFNFQQQNILTQIIPLFDVSSHQQYLDTGKFKKFFEVIEELGRGGFGRVYKAMCKVEQKIYAIKQIAVPFEPGQNPTEHKYYREVKSMNSLNHPNIVSYNTSWWEECDDDMMNQLQLFIQNQNISNASSFEAQVNNNKSNHHYQISNEKTSNNYNESVQVSCIEWEQTNENKNNLNESQSNSQLIDKITKMESDSQDQYYYQEQQQSKYSAIHITKQSKILALFIQFEYCSGKTLRNYFEESKAFKYITIKQNNKNRRFWVIHIKKRKIHQENYNEQHLPELNKQNSLSNIHTGNVGTPFYMPPEQQNMTGYYDEKIDVYSLGIILLEIIYKMQTYHERLITVNQLKEKRQLPNELYKEYKYAYLEVFRGHQLPLARVKKIMKSDEDVRMISAEAPVLFAKACEIFIIELTHRAWLFTEEGKRRTLQKNDIAACIYNTEIFDFLIDVVPKEDVKQNPYIQNNQQELLQAQNPIGP</sequence>
<dbReference type="PROSITE" id="PS00107">
    <property type="entry name" value="PROTEIN_KINASE_ATP"/>
    <property type="match status" value="1"/>
</dbReference>
<keyword evidence="11" id="KW-1185">Reference proteome</keyword>
<dbReference type="InterPro" id="IPR000719">
    <property type="entry name" value="Prot_kinase_dom"/>
</dbReference>
<organism evidence="10 11">
    <name type="scientific">Ichthyophthirius multifiliis</name>
    <name type="common">White spot disease agent</name>
    <name type="synonym">Ich</name>
    <dbReference type="NCBI Taxonomy" id="5932"/>
    <lineage>
        <taxon>Eukaryota</taxon>
        <taxon>Sar</taxon>
        <taxon>Alveolata</taxon>
        <taxon>Ciliophora</taxon>
        <taxon>Intramacronucleata</taxon>
        <taxon>Oligohymenophorea</taxon>
        <taxon>Hymenostomatida</taxon>
        <taxon>Ophryoglenina</taxon>
        <taxon>Ichthyophthirius</taxon>
    </lineage>
</organism>
<dbReference type="GO" id="GO:0000981">
    <property type="term" value="F:DNA-binding transcription factor activity, RNA polymerase II-specific"/>
    <property type="evidence" value="ECO:0007669"/>
    <property type="project" value="TreeGrafter"/>
</dbReference>
<evidence type="ECO:0000256" key="8">
    <source>
        <dbReference type="PROSITE-ProRule" id="PRU10141"/>
    </source>
</evidence>
<dbReference type="SUPFAM" id="SSF47113">
    <property type="entry name" value="Histone-fold"/>
    <property type="match status" value="1"/>
</dbReference>
<dbReference type="InterPro" id="IPR050568">
    <property type="entry name" value="Transcr_DNA_Rep_Reg"/>
</dbReference>
<dbReference type="Gene3D" id="3.30.200.20">
    <property type="entry name" value="Phosphorylase Kinase, domain 1"/>
    <property type="match status" value="1"/>
</dbReference>
<dbReference type="OrthoDB" id="1272441at2759"/>
<dbReference type="Pfam" id="PF00069">
    <property type="entry name" value="Pkinase"/>
    <property type="match status" value="1"/>
</dbReference>
<dbReference type="RefSeq" id="XP_004039729.1">
    <property type="nucleotide sequence ID" value="XM_004039681.1"/>
</dbReference>
<dbReference type="Gene3D" id="1.10.20.10">
    <property type="entry name" value="Histone, subunit A"/>
    <property type="match status" value="1"/>
</dbReference>
<feature type="domain" description="Protein kinase" evidence="9">
    <location>
        <begin position="72"/>
        <end position="444"/>
    </location>
</feature>
<keyword evidence="6" id="KW-0539">Nucleus</keyword>
<keyword evidence="10" id="KW-0548">Nucleotidyltransferase</keyword>
<evidence type="ECO:0000259" key="9">
    <source>
        <dbReference type="PROSITE" id="PS50011"/>
    </source>
</evidence>
<accession>G0QK34</accession>
<protein>
    <submittedName>
        <fullName evidence="10">Transcription factor hap5a family protein, putative</fullName>
        <ecNumber evidence="10">2.4.1.69</ecNumber>
        <ecNumber evidence="10">2.7.11.1</ecNumber>
        <ecNumber evidence="10">2.7.7.7</ecNumber>
    </submittedName>
</protein>
<dbReference type="SMART" id="SM00220">
    <property type="entry name" value="S_TKc"/>
    <property type="match status" value="1"/>
</dbReference>
<comment type="subcellular location">
    <subcellularLocation>
        <location evidence="1">Nucleus</location>
    </subcellularLocation>
</comment>
<dbReference type="InterPro" id="IPR011009">
    <property type="entry name" value="Kinase-like_dom_sf"/>
</dbReference>
<gene>
    <name evidence="10" type="ORF">IMG5_012220</name>
</gene>
<dbReference type="OMA" id="TIVICHE"/>
<dbReference type="PANTHER" id="PTHR10252:SF8">
    <property type="entry name" value="NUCLEAR TRANSCRIPTION FACTOR Y SUBUNIT GAMMA"/>
    <property type="match status" value="1"/>
</dbReference>
<evidence type="ECO:0000256" key="7">
    <source>
        <dbReference type="ARBA" id="ARBA00038129"/>
    </source>
</evidence>
<evidence type="ECO:0000256" key="2">
    <source>
        <dbReference type="ARBA" id="ARBA00023015"/>
    </source>
</evidence>
<dbReference type="Proteomes" id="UP000008983">
    <property type="component" value="Unassembled WGS sequence"/>
</dbReference>
<dbReference type="PROSITE" id="PS50011">
    <property type="entry name" value="PROTEIN_KINASE_DOM"/>
    <property type="match status" value="1"/>
</dbReference>
<dbReference type="STRING" id="857967.G0QK34"/>
<dbReference type="GO" id="GO:0005634">
    <property type="term" value="C:nucleus"/>
    <property type="evidence" value="ECO:0007669"/>
    <property type="project" value="UniProtKB-SubCell"/>
</dbReference>
<dbReference type="InParanoid" id="G0QK34"/>
<dbReference type="GO" id="GO:0000978">
    <property type="term" value="F:RNA polymerase II cis-regulatory region sequence-specific DNA binding"/>
    <property type="evidence" value="ECO:0007669"/>
    <property type="project" value="TreeGrafter"/>
</dbReference>
<dbReference type="eggNOG" id="KOG1035">
    <property type="taxonomic scope" value="Eukaryota"/>
</dbReference>
<keyword evidence="3" id="KW-0238">DNA-binding</keyword>
<dbReference type="SUPFAM" id="SSF56112">
    <property type="entry name" value="Protein kinase-like (PK-like)"/>
    <property type="match status" value="1"/>
</dbReference>
<evidence type="ECO:0000256" key="4">
    <source>
        <dbReference type="ARBA" id="ARBA00023159"/>
    </source>
</evidence>
<evidence type="ECO:0000256" key="3">
    <source>
        <dbReference type="ARBA" id="ARBA00023125"/>
    </source>
</evidence>
<feature type="non-terminal residue" evidence="10">
    <location>
        <position position="1"/>
    </location>
</feature>
<evidence type="ECO:0000256" key="5">
    <source>
        <dbReference type="ARBA" id="ARBA00023163"/>
    </source>
</evidence>
<keyword evidence="8" id="KW-0547">Nucleotide-binding</keyword>
<dbReference type="GO" id="GO:0008107">
    <property type="term" value="F:galactoside 2-alpha-L-fucosyltransferase activity"/>
    <property type="evidence" value="ECO:0007669"/>
    <property type="project" value="UniProtKB-EC"/>
</dbReference>
<evidence type="ECO:0000256" key="6">
    <source>
        <dbReference type="ARBA" id="ARBA00023242"/>
    </source>
</evidence>
<reference evidence="10 11" key="1">
    <citation type="submission" date="2011-07" db="EMBL/GenBank/DDBJ databases">
        <authorList>
            <person name="Coyne R."/>
            <person name="Brami D."/>
            <person name="Johnson J."/>
            <person name="Hostetler J."/>
            <person name="Hannick L."/>
            <person name="Clark T."/>
            <person name="Cassidy-Hanley D."/>
            <person name="Inman J."/>
        </authorList>
    </citation>
    <scope>NUCLEOTIDE SEQUENCE [LARGE SCALE GENOMIC DNA]</scope>
    <source>
        <strain evidence="10 11">G5</strain>
    </source>
</reference>
<dbReference type="eggNOG" id="KOG1657">
    <property type="taxonomic scope" value="Eukaryota"/>
</dbReference>
<feature type="binding site" evidence="8">
    <location>
        <position position="101"/>
    </location>
    <ligand>
        <name>ATP</name>
        <dbReference type="ChEBI" id="CHEBI:30616"/>
    </ligand>
</feature>
<dbReference type="InterPro" id="IPR009072">
    <property type="entry name" value="Histone-fold"/>
</dbReference>
<keyword evidence="2" id="KW-0805">Transcription regulation</keyword>
<dbReference type="EC" id="2.7.11.1" evidence="10"/>
<dbReference type="GO" id="GO:0004674">
    <property type="term" value="F:protein serine/threonine kinase activity"/>
    <property type="evidence" value="ECO:0007669"/>
    <property type="project" value="UniProtKB-EC"/>
</dbReference>
<evidence type="ECO:0000313" key="11">
    <source>
        <dbReference type="Proteomes" id="UP000008983"/>
    </source>
</evidence>
<dbReference type="GO" id="GO:0005524">
    <property type="term" value="F:ATP binding"/>
    <property type="evidence" value="ECO:0007669"/>
    <property type="project" value="UniProtKB-UniRule"/>
</dbReference>
<proteinExistence type="inferred from homology"/>
<dbReference type="Pfam" id="PF00125">
    <property type="entry name" value="Histone"/>
    <property type="match status" value="1"/>
</dbReference>
<keyword evidence="10" id="KW-0328">Glycosyltransferase</keyword>